<accession>A0A9P6B2Y8</accession>
<comment type="similarity">
    <text evidence="1">Belongs to the oxygen-dependent FAD-linked oxidoreductase family.</text>
</comment>
<name>A0A9P6B2Y8_9AGAM</name>
<dbReference type="InterPro" id="IPR050416">
    <property type="entry name" value="FAD-linked_Oxidoreductase"/>
</dbReference>
<comment type="caution">
    <text evidence="5">The sequence shown here is derived from an EMBL/GenBank/DDBJ whole genome shotgun (WGS) entry which is preliminary data.</text>
</comment>
<dbReference type="Proteomes" id="UP000886523">
    <property type="component" value="Unassembled WGS sequence"/>
</dbReference>
<evidence type="ECO:0000256" key="2">
    <source>
        <dbReference type="ARBA" id="ARBA00022630"/>
    </source>
</evidence>
<keyword evidence="3" id="KW-0274">FAD</keyword>
<dbReference type="GO" id="GO:0050660">
    <property type="term" value="F:flavin adenine dinucleotide binding"/>
    <property type="evidence" value="ECO:0007669"/>
    <property type="project" value="InterPro"/>
</dbReference>
<evidence type="ECO:0000256" key="3">
    <source>
        <dbReference type="ARBA" id="ARBA00022827"/>
    </source>
</evidence>
<dbReference type="InterPro" id="IPR036318">
    <property type="entry name" value="FAD-bd_PCMH-like_sf"/>
</dbReference>
<evidence type="ECO:0000313" key="6">
    <source>
        <dbReference type="Proteomes" id="UP000886523"/>
    </source>
</evidence>
<evidence type="ECO:0000256" key="1">
    <source>
        <dbReference type="ARBA" id="ARBA00005466"/>
    </source>
</evidence>
<reference evidence="5" key="1">
    <citation type="journal article" date="2020" name="Nat. Commun.">
        <title>Large-scale genome sequencing of mycorrhizal fungi provides insights into the early evolution of symbiotic traits.</title>
        <authorList>
            <person name="Miyauchi S."/>
            <person name="Kiss E."/>
            <person name="Kuo A."/>
            <person name="Drula E."/>
            <person name="Kohler A."/>
            <person name="Sanchez-Garcia M."/>
            <person name="Morin E."/>
            <person name="Andreopoulos B."/>
            <person name="Barry K.W."/>
            <person name="Bonito G."/>
            <person name="Buee M."/>
            <person name="Carver A."/>
            <person name="Chen C."/>
            <person name="Cichocki N."/>
            <person name="Clum A."/>
            <person name="Culley D."/>
            <person name="Crous P.W."/>
            <person name="Fauchery L."/>
            <person name="Girlanda M."/>
            <person name="Hayes R.D."/>
            <person name="Keri Z."/>
            <person name="LaButti K."/>
            <person name="Lipzen A."/>
            <person name="Lombard V."/>
            <person name="Magnuson J."/>
            <person name="Maillard F."/>
            <person name="Murat C."/>
            <person name="Nolan M."/>
            <person name="Ohm R.A."/>
            <person name="Pangilinan J."/>
            <person name="Pereira M.F."/>
            <person name="Perotto S."/>
            <person name="Peter M."/>
            <person name="Pfister S."/>
            <person name="Riley R."/>
            <person name="Sitrit Y."/>
            <person name="Stielow J.B."/>
            <person name="Szollosi G."/>
            <person name="Zifcakova L."/>
            <person name="Stursova M."/>
            <person name="Spatafora J.W."/>
            <person name="Tedersoo L."/>
            <person name="Vaario L.M."/>
            <person name="Yamada A."/>
            <person name="Yan M."/>
            <person name="Wang P."/>
            <person name="Xu J."/>
            <person name="Bruns T."/>
            <person name="Baldrian P."/>
            <person name="Vilgalys R."/>
            <person name="Dunand C."/>
            <person name="Henrissat B."/>
            <person name="Grigoriev I.V."/>
            <person name="Hibbett D."/>
            <person name="Nagy L.G."/>
            <person name="Martin F.M."/>
        </authorList>
    </citation>
    <scope>NUCLEOTIDE SEQUENCE</scope>
    <source>
        <strain evidence="5">UP504</strain>
    </source>
</reference>
<evidence type="ECO:0000313" key="5">
    <source>
        <dbReference type="EMBL" id="KAF9516753.1"/>
    </source>
</evidence>
<dbReference type="AlphaFoldDB" id="A0A9P6B2Y8"/>
<gene>
    <name evidence="5" type="ORF">BS47DRAFT_1314894</name>
</gene>
<evidence type="ECO:0000256" key="4">
    <source>
        <dbReference type="ARBA" id="ARBA00023002"/>
    </source>
</evidence>
<keyword evidence="4" id="KW-0560">Oxidoreductase</keyword>
<dbReference type="PANTHER" id="PTHR42973">
    <property type="entry name" value="BINDING OXIDOREDUCTASE, PUTATIVE (AFU_ORTHOLOGUE AFUA_1G17690)-RELATED"/>
    <property type="match status" value="1"/>
</dbReference>
<dbReference type="EMBL" id="MU128936">
    <property type="protein sequence ID" value="KAF9516753.1"/>
    <property type="molecule type" value="Genomic_DNA"/>
</dbReference>
<dbReference type="GO" id="GO:0016491">
    <property type="term" value="F:oxidoreductase activity"/>
    <property type="evidence" value="ECO:0007669"/>
    <property type="project" value="UniProtKB-KW"/>
</dbReference>
<dbReference type="PANTHER" id="PTHR42973:SF13">
    <property type="entry name" value="FAD-BINDING PCMH-TYPE DOMAIN-CONTAINING PROTEIN"/>
    <property type="match status" value="1"/>
</dbReference>
<sequence>MNAFSYDPARNSISIEPSVLLEVYEGLQSQGVAPIGSRAVGFSGLALGGGLRFLPPPQGWACDRFRSLDTNGPLVIATRANEYSDLFTALKGEGSRFGIVTRYEVGAIHAGMAADRTYWGGSIDVHTASPGCSDYILPLICGPTSAAMVQAIDAGSRLEHST</sequence>
<protein>
    <submittedName>
        <fullName evidence="5">Uncharacterized protein</fullName>
    </submittedName>
</protein>
<organism evidence="5 6">
    <name type="scientific">Hydnum rufescens UP504</name>
    <dbReference type="NCBI Taxonomy" id="1448309"/>
    <lineage>
        <taxon>Eukaryota</taxon>
        <taxon>Fungi</taxon>
        <taxon>Dikarya</taxon>
        <taxon>Basidiomycota</taxon>
        <taxon>Agaricomycotina</taxon>
        <taxon>Agaricomycetes</taxon>
        <taxon>Cantharellales</taxon>
        <taxon>Hydnaceae</taxon>
        <taxon>Hydnum</taxon>
    </lineage>
</organism>
<proteinExistence type="inferred from homology"/>
<keyword evidence="2" id="KW-0285">Flavoprotein</keyword>
<keyword evidence="6" id="KW-1185">Reference proteome</keyword>
<dbReference type="SUPFAM" id="SSF56176">
    <property type="entry name" value="FAD-binding/transporter-associated domain-like"/>
    <property type="match status" value="1"/>
</dbReference>
<dbReference type="Gene3D" id="3.30.465.10">
    <property type="match status" value="1"/>
</dbReference>
<dbReference type="InterPro" id="IPR016169">
    <property type="entry name" value="FAD-bd_PCMH_sub2"/>
</dbReference>
<dbReference type="OrthoDB" id="2151789at2759"/>